<dbReference type="InterPro" id="IPR018309">
    <property type="entry name" value="Tscrpt_reg_PadR_C"/>
</dbReference>
<comment type="caution">
    <text evidence="4">The sequence shown here is derived from an EMBL/GenBank/DDBJ whole genome shotgun (WGS) entry which is preliminary data.</text>
</comment>
<evidence type="ECO:0000313" key="4">
    <source>
        <dbReference type="EMBL" id="GAA0443589.1"/>
    </source>
</evidence>
<dbReference type="SUPFAM" id="SSF46785">
    <property type="entry name" value="Winged helix' DNA-binding domain"/>
    <property type="match status" value="1"/>
</dbReference>
<feature type="region of interest" description="Disordered" evidence="1">
    <location>
        <begin position="180"/>
        <end position="230"/>
    </location>
</feature>
<name>A0ABN0ZD55_9ACTN</name>
<evidence type="ECO:0000256" key="1">
    <source>
        <dbReference type="SAM" id="MobiDB-lite"/>
    </source>
</evidence>
<feature type="domain" description="Transcription regulator PadR N-terminal" evidence="2">
    <location>
        <begin position="7"/>
        <end position="78"/>
    </location>
</feature>
<feature type="domain" description="Transcription regulator PadR C-terminal" evidence="3">
    <location>
        <begin position="90"/>
        <end position="175"/>
    </location>
</feature>
<dbReference type="PANTHER" id="PTHR43252">
    <property type="entry name" value="TRANSCRIPTIONAL REGULATOR YQJI"/>
    <property type="match status" value="1"/>
</dbReference>
<proteinExistence type="predicted"/>
<organism evidence="4 5">
    <name type="scientific">Streptomyces olivaceiscleroticus</name>
    <dbReference type="NCBI Taxonomy" id="68245"/>
    <lineage>
        <taxon>Bacteria</taxon>
        <taxon>Bacillati</taxon>
        <taxon>Actinomycetota</taxon>
        <taxon>Actinomycetes</taxon>
        <taxon>Kitasatosporales</taxon>
        <taxon>Streptomycetaceae</taxon>
        <taxon>Streptomyces</taxon>
    </lineage>
</organism>
<sequence length="230" mass="24585">MSLRYALLGLLADEAGSGYELTKRFERSLDRYAWHAKHNQVYQELNRLAADGLAEVVEEGARGRKTYAITEAGRADLRHWLLNPPRTPVVRNEFVLRLFLLFALDPKEARSVLADYAAAVQRDLDALTALVESANFDPHDGVLPDPLAFGHLAAGFGLHMLPASRDWAQWAITQIDNQAGEDAGHEGARETGTSGGDGSAEDGDATKGSGSAEDSGATKGSGAVDEAPGS</sequence>
<evidence type="ECO:0000259" key="2">
    <source>
        <dbReference type="Pfam" id="PF03551"/>
    </source>
</evidence>
<reference evidence="4 5" key="1">
    <citation type="journal article" date="2019" name="Int. J. Syst. Evol. Microbiol.">
        <title>The Global Catalogue of Microorganisms (GCM) 10K type strain sequencing project: providing services to taxonomists for standard genome sequencing and annotation.</title>
        <authorList>
            <consortium name="The Broad Institute Genomics Platform"/>
            <consortium name="The Broad Institute Genome Sequencing Center for Infectious Disease"/>
            <person name="Wu L."/>
            <person name="Ma J."/>
        </authorList>
    </citation>
    <scope>NUCLEOTIDE SEQUENCE [LARGE SCALE GENOMIC DNA]</scope>
    <source>
        <strain evidence="4 5">JCM 4805</strain>
    </source>
</reference>
<dbReference type="Pfam" id="PF10400">
    <property type="entry name" value="Vir_act_alpha_C"/>
    <property type="match status" value="1"/>
</dbReference>
<dbReference type="Pfam" id="PF03551">
    <property type="entry name" value="PadR"/>
    <property type="match status" value="1"/>
</dbReference>
<dbReference type="InterPro" id="IPR005149">
    <property type="entry name" value="Tscrpt_reg_PadR_N"/>
</dbReference>
<dbReference type="EMBL" id="BAAABY010000003">
    <property type="protein sequence ID" value="GAA0443589.1"/>
    <property type="molecule type" value="Genomic_DNA"/>
</dbReference>
<dbReference type="Gene3D" id="1.10.10.10">
    <property type="entry name" value="Winged helix-like DNA-binding domain superfamily/Winged helix DNA-binding domain"/>
    <property type="match status" value="1"/>
</dbReference>
<gene>
    <name evidence="4" type="ORF">GCM10010361_04420</name>
</gene>
<protein>
    <submittedName>
        <fullName evidence="4">Helix-turn-helix transcriptional regulator</fullName>
    </submittedName>
</protein>
<evidence type="ECO:0000313" key="5">
    <source>
        <dbReference type="Proteomes" id="UP001500909"/>
    </source>
</evidence>
<keyword evidence="5" id="KW-1185">Reference proteome</keyword>
<accession>A0ABN0ZD55</accession>
<dbReference type="PANTHER" id="PTHR43252:SF4">
    <property type="entry name" value="TRANSCRIPTIONAL REGULATORY PROTEIN"/>
    <property type="match status" value="1"/>
</dbReference>
<dbReference type="RefSeq" id="WP_346092517.1">
    <property type="nucleotide sequence ID" value="NZ_BAAABY010000003.1"/>
</dbReference>
<dbReference type="InterPro" id="IPR036390">
    <property type="entry name" value="WH_DNA-bd_sf"/>
</dbReference>
<evidence type="ECO:0000259" key="3">
    <source>
        <dbReference type="Pfam" id="PF10400"/>
    </source>
</evidence>
<dbReference type="Proteomes" id="UP001500909">
    <property type="component" value="Unassembled WGS sequence"/>
</dbReference>
<dbReference type="InterPro" id="IPR036388">
    <property type="entry name" value="WH-like_DNA-bd_sf"/>
</dbReference>